<evidence type="ECO:0008006" key="11">
    <source>
        <dbReference type="Google" id="ProtNLM"/>
    </source>
</evidence>
<accession>A0AA37TA36</accession>
<organism evidence="9 10">
    <name type="scientific">Methylobacterium tardum</name>
    <dbReference type="NCBI Taxonomy" id="374432"/>
    <lineage>
        <taxon>Bacteria</taxon>
        <taxon>Pseudomonadati</taxon>
        <taxon>Pseudomonadota</taxon>
        <taxon>Alphaproteobacteria</taxon>
        <taxon>Hyphomicrobiales</taxon>
        <taxon>Methylobacteriaceae</taxon>
        <taxon>Methylobacterium</taxon>
    </lineage>
</organism>
<keyword evidence="10" id="KW-1185">Reference proteome</keyword>
<dbReference type="SUPFAM" id="SSF142764">
    <property type="entry name" value="YgbK-like"/>
    <property type="match status" value="1"/>
</dbReference>
<feature type="domain" description="Four-carbon acid sugar kinase nucleotide binding" evidence="8">
    <location>
        <begin position="266"/>
        <end position="362"/>
    </location>
</feature>
<evidence type="ECO:0000313" key="10">
    <source>
        <dbReference type="Proteomes" id="UP001157440"/>
    </source>
</evidence>
<evidence type="ECO:0000256" key="3">
    <source>
        <dbReference type="ARBA" id="ARBA00022741"/>
    </source>
</evidence>
<keyword evidence="3" id="KW-0547">Nucleotide-binding</keyword>
<evidence type="ECO:0000256" key="5">
    <source>
        <dbReference type="ARBA" id="ARBA00022840"/>
    </source>
</evidence>
<keyword evidence="4" id="KW-0418">Kinase</keyword>
<name>A0AA37TA36_9HYPH</name>
<dbReference type="InterPro" id="IPR010737">
    <property type="entry name" value="4-carb_acid_sugar_kinase_N"/>
</dbReference>
<dbReference type="InterPro" id="IPR031475">
    <property type="entry name" value="NBD_C"/>
</dbReference>
<dbReference type="InterPro" id="IPR037051">
    <property type="entry name" value="4-carb_acid_sugar_kinase_N_sf"/>
</dbReference>
<dbReference type="AlphaFoldDB" id="A0AA37TA36"/>
<evidence type="ECO:0000313" key="9">
    <source>
        <dbReference type="EMBL" id="GLS69741.1"/>
    </source>
</evidence>
<evidence type="ECO:0000256" key="1">
    <source>
        <dbReference type="ARBA" id="ARBA00005715"/>
    </source>
</evidence>
<dbReference type="Gene3D" id="3.40.50.10840">
    <property type="entry name" value="Putative sugar-binding, N-terminal domain"/>
    <property type="match status" value="1"/>
</dbReference>
<comment type="similarity">
    <text evidence="1">Belongs to the four-carbon acid sugar kinase family.</text>
</comment>
<dbReference type="Proteomes" id="UP001157440">
    <property type="component" value="Unassembled WGS sequence"/>
</dbReference>
<comment type="caution">
    <text evidence="9">The sequence shown here is derived from an EMBL/GenBank/DDBJ whole genome shotgun (WGS) entry which is preliminary data.</text>
</comment>
<evidence type="ECO:0000256" key="2">
    <source>
        <dbReference type="ARBA" id="ARBA00022679"/>
    </source>
</evidence>
<keyword evidence="6" id="KW-0119">Carbohydrate metabolism</keyword>
<dbReference type="InterPro" id="IPR042213">
    <property type="entry name" value="NBD_C_sf"/>
</dbReference>
<keyword evidence="5" id="KW-0067">ATP-binding</keyword>
<reference evidence="10" key="1">
    <citation type="journal article" date="2019" name="Int. J. Syst. Evol. Microbiol.">
        <title>The Global Catalogue of Microorganisms (GCM) 10K type strain sequencing project: providing services to taxonomists for standard genome sequencing and annotation.</title>
        <authorList>
            <consortium name="The Broad Institute Genomics Platform"/>
            <consortium name="The Broad Institute Genome Sequencing Center for Infectious Disease"/>
            <person name="Wu L."/>
            <person name="Ma J."/>
        </authorList>
    </citation>
    <scope>NUCLEOTIDE SEQUENCE [LARGE SCALE GENOMIC DNA]</scope>
    <source>
        <strain evidence="10">NBRC 103632</strain>
    </source>
</reference>
<keyword evidence="2" id="KW-0808">Transferase</keyword>
<evidence type="ECO:0000256" key="4">
    <source>
        <dbReference type="ARBA" id="ARBA00022777"/>
    </source>
</evidence>
<evidence type="ECO:0000259" key="8">
    <source>
        <dbReference type="Pfam" id="PF17042"/>
    </source>
</evidence>
<sequence>MRLRPRRRERLSRIMTRLRLIADDLTGTLDTAAGFTGLCGPIPVAWPEILPAEAPGCLAIDSGTRELSEEAAAGIVGGLAPRLRDADIAFKKVDSLLRGPWAAELAAVMRLGAWDRCIVAPAFPYQGRRTENGRQLARRDGGWAPVSDDIAEALRAVGLPARRASVADGSVPGVAVYDADSDADLARVAELGRDGAVLWCGSGGLAAALARGVAAPSDARLTGPVLGLFGSDRAETAAQLAACGGHHLILSPDHPDQAGAVRTRLDRDGAVLASLALPDGTAREDAAARIAAAFAGVIDRMPKPGTLLVAGGETLKALCLALRVERLDVTGQITPGLPRSTLRGGRWDGLAVVSKSGAFGTEGVWRDLLHENGLRPA</sequence>
<dbReference type="GO" id="GO:0016301">
    <property type="term" value="F:kinase activity"/>
    <property type="evidence" value="ECO:0007669"/>
    <property type="project" value="UniProtKB-KW"/>
</dbReference>
<dbReference type="Gene3D" id="3.40.980.20">
    <property type="entry name" value="Four-carbon acid sugar kinase, nucleotide binding domain"/>
    <property type="match status" value="1"/>
</dbReference>
<feature type="domain" description="Four-carbon acid sugar kinase N-terminal" evidence="7">
    <location>
        <begin position="20"/>
        <end position="138"/>
    </location>
</feature>
<dbReference type="Pfam" id="PF17042">
    <property type="entry name" value="NBD_C"/>
    <property type="match status" value="1"/>
</dbReference>
<evidence type="ECO:0000256" key="6">
    <source>
        <dbReference type="ARBA" id="ARBA00023277"/>
    </source>
</evidence>
<dbReference type="EMBL" id="BSPL01000011">
    <property type="protein sequence ID" value="GLS69741.1"/>
    <property type="molecule type" value="Genomic_DNA"/>
</dbReference>
<dbReference type="Pfam" id="PF07005">
    <property type="entry name" value="SBD_N"/>
    <property type="match status" value="1"/>
</dbReference>
<protein>
    <recommendedName>
        <fullName evidence="11">Hrp-dependent type III effector protein</fullName>
    </recommendedName>
</protein>
<gene>
    <name evidence="9" type="ORF">GCM10007890_17540</name>
</gene>
<proteinExistence type="inferred from homology"/>
<dbReference type="GO" id="GO:0005524">
    <property type="term" value="F:ATP binding"/>
    <property type="evidence" value="ECO:0007669"/>
    <property type="project" value="UniProtKB-KW"/>
</dbReference>
<evidence type="ECO:0000259" key="7">
    <source>
        <dbReference type="Pfam" id="PF07005"/>
    </source>
</evidence>